<dbReference type="Gene3D" id="2.60.420.10">
    <property type="entry name" value="Maltose phosphorylase, domain 3"/>
    <property type="match status" value="1"/>
</dbReference>
<dbReference type="Pfam" id="PF17389">
    <property type="entry name" value="Bac_rhamnosid6H"/>
    <property type="match status" value="1"/>
</dbReference>
<dbReference type="Pfam" id="PF25788">
    <property type="entry name" value="Ig_Rha78A_N"/>
    <property type="match status" value="1"/>
</dbReference>
<keyword evidence="9" id="KW-1185">Reference proteome</keyword>
<name>A0ABY3WYA1_9ACTN</name>
<dbReference type="EMBL" id="CP071872">
    <property type="protein sequence ID" value="UNM16556.1"/>
    <property type="molecule type" value="Genomic_DNA"/>
</dbReference>
<accession>A0ABY3WYA1</accession>
<dbReference type="EC" id="3.2.1.40" evidence="2"/>
<dbReference type="InterPro" id="IPR013783">
    <property type="entry name" value="Ig-like_fold"/>
</dbReference>
<evidence type="ECO:0000259" key="7">
    <source>
        <dbReference type="Pfam" id="PF17390"/>
    </source>
</evidence>
<evidence type="ECO:0000259" key="5">
    <source>
        <dbReference type="Pfam" id="PF08531"/>
    </source>
</evidence>
<dbReference type="InterPro" id="IPR012341">
    <property type="entry name" value="6hp_glycosidase-like_sf"/>
</dbReference>
<sequence length="871" mass="95304">MVLVTVGTPVAEHHREPLGIGETRPRLSWTVEADRPGWVQSAYEIEIRPDGGPARRSGRIESPDSVLVPWPAAAPEPASRERCGVRVRVWGDKGPASGWSPELVVEAGLLHAAEWTAAMVAPAIPREHENRSESERPVLLRGEFRLPAAPRSARLYATAHGAYELEINGVRAGDEVLAPGWTSYHHRLHYRTLDVTGLLHAGDNVLGAWLADGWYRGRIGFQGGVRAYYGEETALLAQLEVACADGSFVRFATGEGWRCSYAPVLSASLYDGERHDARLEQPGWSGPGFDDAAWHPVRTVDRDPAALVAPTGPPVRRTEEVAPVEVLTSPSGRTVLDFGQNLVGRLRMRVQGPSGTTVTVRHAEVLENGELCTRPLREAEATDSYTKRGDGPEVWEPRFTFHGFRYAELTGEATPDVATAQVLHTDMRRTGWFSCSDPLLNRLHENVVWSMRGNFLSVPTDCPQRDERLGWTGDLQVFAPSASFLFDCSGMLRSWLADLAAEQYEDGTVPFFVPTLEADAWKPDWAPSWPAAVWGDVAVLTPWTLYERFGDRGVLRDQYPSARSWVELVHSLLDDGGLWRQGRQLGDWLDPAAPPEDPGRARTDPHLVASAYFAASAGTLADTADVLGEAEDRERYAAMAARTRKAFATEYVTADGRLTSDTQTAYALALRFGLLPDERTRRAAARRLARLTADADHRIATGFAGTPLICDALTEGGEVETAYRLLMQRECPSWLYPVVQGATTVWERWDSLLPDGTVNPGEMTSFNHYALGAVADWLHRTVAGLAPAAPGYRRIRVAPRPGGGLTHAQARHLTPYGPAEVGWRIAERLLHVDVVVPAGATALIDLPGRDRREVGSGAHHFTAALPAAAGS</sequence>
<dbReference type="InterPro" id="IPR008928">
    <property type="entry name" value="6-hairpin_glycosidase_sf"/>
</dbReference>
<dbReference type="InterPro" id="IPR008902">
    <property type="entry name" value="Rhamnosid_concanavalin"/>
</dbReference>
<comment type="catalytic activity">
    <reaction evidence="1">
        <text>Hydrolysis of terminal non-reducing alpha-L-rhamnose residues in alpha-L-rhamnosides.</text>
        <dbReference type="EC" id="3.2.1.40"/>
    </reaction>
</comment>
<reference evidence="8 9" key="1">
    <citation type="submission" date="2021-03" db="EMBL/GenBank/DDBJ databases">
        <title>Complete genome of Streptomyces formicae strain 1H-GS9 (DSM 100524).</title>
        <authorList>
            <person name="Atanasov K.E."/>
            <person name="Altabella T."/>
            <person name="Ferrer A."/>
        </authorList>
    </citation>
    <scope>NUCLEOTIDE SEQUENCE [LARGE SCALE GENOMIC DNA]</scope>
    <source>
        <strain evidence="8 9">1H-GS9</strain>
    </source>
</reference>
<proteinExistence type="predicted"/>
<dbReference type="Pfam" id="PF08531">
    <property type="entry name" value="Bac_rhamnosid_N"/>
    <property type="match status" value="1"/>
</dbReference>
<gene>
    <name evidence="8" type="ORF">J4032_16650</name>
</gene>
<evidence type="ECO:0000313" key="8">
    <source>
        <dbReference type="EMBL" id="UNM16556.1"/>
    </source>
</evidence>
<dbReference type="PIRSF" id="PIRSF010631">
    <property type="entry name" value="A-rhamnsds"/>
    <property type="match status" value="1"/>
</dbReference>
<dbReference type="InterPro" id="IPR016007">
    <property type="entry name" value="Alpha_rhamnosid"/>
</dbReference>
<dbReference type="Gene3D" id="2.60.40.10">
    <property type="entry name" value="Immunoglobulins"/>
    <property type="match status" value="1"/>
</dbReference>
<evidence type="ECO:0000256" key="3">
    <source>
        <dbReference type="ARBA" id="ARBA00022801"/>
    </source>
</evidence>
<dbReference type="InterPro" id="IPR035398">
    <property type="entry name" value="Bac_rhamnosid_C"/>
</dbReference>
<protein>
    <recommendedName>
        <fullName evidence="2">alpha-L-rhamnosidase</fullName>
        <ecNumber evidence="2">3.2.1.40</ecNumber>
    </recommendedName>
</protein>
<dbReference type="InterPro" id="IPR013737">
    <property type="entry name" value="Bac_rhamnosid_N"/>
</dbReference>
<feature type="domain" description="Alpha-L-rhamnosidase six-hairpin glycosidase" evidence="6">
    <location>
        <begin position="428"/>
        <end position="782"/>
    </location>
</feature>
<feature type="domain" description="Alpha-L-rhamnosidase concanavalin-like" evidence="4">
    <location>
        <begin position="329"/>
        <end position="412"/>
    </location>
</feature>
<organism evidence="8 9">
    <name type="scientific">Streptomyces formicae</name>
    <dbReference type="NCBI Taxonomy" id="1616117"/>
    <lineage>
        <taxon>Bacteria</taxon>
        <taxon>Bacillati</taxon>
        <taxon>Actinomycetota</taxon>
        <taxon>Actinomycetes</taxon>
        <taxon>Kitasatosporales</taxon>
        <taxon>Streptomycetaceae</taxon>
        <taxon>Streptomyces</taxon>
    </lineage>
</organism>
<dbReference type="Gene3D" id="2.60.120.260">
    <property type="entry name" value="Galactose-binding domain-like"/>
    <property type="match status" value="2"/>
</dbReference>
<evidence type="ECO:0000256" key="2">
    <source>
        <dbReference type="ARBA" id="ARBA00012652"/>
    </source>
</evidence>
<dbReference type="Pfam" id="PF05592">
    <property type="entry name" value="Bac_rhamnosid"/>
    <property type="match status" value="1"/>
</dbReference>
<feature type="domain" description="Bacterial alpha-L-rhamnosidase N-terminal" evidence="5">
    <location>
        <begin position="150"/>
        <end position="319"/>
    </location>
</feature>
<dbReference type="InterPro" id="IPR035396">
    <property type="entry name" value="Bac_rhamnosid6H"/>
</dbReference>
<evidence type="ECO:0000313" key="9">
    <source>
        <dbReference type="Proteomes" id="UP000828924"/>
    </source>
</evidence>
<dbReference type="PANTHER" id="PTHR33307:SF6">
    <property type="entry name" value="ALPHA-RHAMNOSIDASE (EUROFUNG)-RELATED"/>
    <property type="match status" value="1"/>
</dbReference>
<evidence type="ECO:0000259" key="6">
    <source>
        <dbReference type="Pfam" id="PF17389"/>
    </source>
</evidence>
<dbReference type="GO" id="GO:0016787">
    <property type="term" value="F:hydrolase activity"/>
    <property type="evidence" value="ECO:0007669"/>
    <property type="project" value="UniProtKB-KW"/>
</dbReference>
<dbReference type="Proteomes" id="UP000828924">
    <property type="component" value="Chromosome"/>
</dbReference>
<evidence type="ECO:0000256" key="1">
    <source>
        <dbReference type="ARBA" id="ARBA00001445"/>
    </source>
</evidence>
<feature type="domain" description="Alpha-L-rhamnosidase C-terminal" evidence="7">
    <location>
        <begin position="784"/>
        <end position="856"/>
    </location>
</feature>
<dbReference type="PANTHER" id="PTHR33307">
    <property type="entry name" value="ALPHA-RHAMNOSIDASE (EUROFUNG)"/>
    <property type="match status" value="1"/>
</dbReference>
<evidence type="ECO:0000259" key="4">
    <source>
        <dbReference type="Pfam" id="PF05592"/>
    </source>
</evidence>
<dbReference type="Gene3D" id="1.50.10.10">
    <property type="match status" value="1"/>
</dbReference>
<dbReference type="Pfam" id="PF17390">
    <property type="entry name" value="Bac_rhamnosid_C"/>
    <property type="match status" value="1"/>
</dbReference>
<dbReference type="SUPFAM" id="SSF48208">
    <property type="entry name" value="Six-hairpin glycosidases"/>
    <property type="match status" value="1"/>
</dbReference>
<keyword evidence="3 8" id="KW-0378">Hydrolase</keyword>